<dbReference type="Proteomes" id="UP001298753">
    <property type="component" value="Unassembled WGS sequence"/>
</dbReference>
<sequence>MMIECPHCHMETEHKVIDHINIDRNPELRAKVQDLSVFRVKCPNCGETVLAVHPCLYHDMANQFMVWLWTEDGQVPKAEFDPLAGYTLRVTDSLNTFREKINILERGLDDRTIEIMKLLLFAQLNRDLDVVELLFHELDERTGDFRFVAVLSDGAEQYAAMPGAAYQRLHADVETYLYTPGGEFSRIDMTWAHQALELLHEMG</sequence>
<dbReference type="RefSeq" id="WP_116704948.1">
    <property type="nucleotide sequence ID" value="NZ_DBEZDI010000182.1"/>
</dbReference>
<feature type="domain" description="CpXC" evidence="1">
    <location>
        <begin position="3"/>
        <end position="117"/>
    </location>
</feature>
<keyword evidence="3" id="KW-1185">Reference proteome</keyword>
<dbReference type="GeneID" id="98659376"/>
<evidence type="ECO:0000313" key="2">
    <source>
        <dbReference type="EMBL" id="MCC2176537.1"/>
    </source>
</evidence>
<evidence type="ECO:0000313" key="3">
    <source>
        <dbReference type="Proteomes" id="UP001298753"/>
    </source>
</evidence>
<organism evidence="2 3">
    <name type="scientific">Agathobaculum butyriciproducens</name>
    <dbReference type="NCBI Taxonomy" id="1628085"/>
    <lineage>
        <taxon>Bacteria</taxon>
        <taxon>Bacillati</taxon>
        <taxon>Bacillota</taxon>
        <taxon>Clostridia</taxon>
        <taxon>Eubacteriales</taxon>
        <taxon>Butyricicoccaceae</taxon>
        <taxon>Agathobaculum</taxon>
    </lineage>
</organism>
<dbReference type="InterPro" id="IPR025682">
    <property type="entry name" value="CpXC_dom"/>
</dbReference>
<comment type="caution">
    <text evidence="2">The sequence shown here is derived from an EMBL/GenBank/DDBJ whole genome shotgun (WGS) entry which is preliminary data.</text>
</comment>
<evidence type="ECO:0000259" key="1">
    <source>
        <dbReference type="Pfam" id="PF14353"/>
    </source>
</evidence>
<accession>A0AAW4W0Z5</accession>
<name>A0AAW4W0Z5_9FIRM</name>
<gene>
    <name evidence="2" type="ORF">LKD22_05260</name>
</gene>
<proteinExistence type="predicted"/>
<reference evidence="2 3" key="1">
    <citation type="submission" date="2021-10" db="EMBL/GenBank/DDBJ databases">
        <title>Anaerobic single-cell dispensing facilitates the cultivation of human gut bacteria.</title>
        <authorList>
            <person name="Afrizal A."/>
        </authorList>
    </citation>
    <scope>NUCLEOTIDE SEQUENCE [LARGE SCALE GENOMIC DNA]</scope>
    <source>
        <strain evidence="2 3">CLA-AA-H270</strain>
    </source>
</reference>
<dbReference type="EMBL" id="JAJEPX010000011">
    <property type="protein sequence ID" value="MCC2176537.1"/>
    <property type="molecule type" value="Genomic_DNA"/>
</dbReference>
<protein>
    <submittedName>
        <fullName evidence="2">CpXC domain-containing protein</fullName>
    </submittedName>
</protein>
<dbReference type="AlphaFoldDB" id="A0AAW4W0Z5"/>
<dbReference type="Pfam" id="PF14353">
    <property type="entry name" value="CpXC"/>
    <property type="match status" value="1"/>
</dbReference>